<organism evidence="9 10">
    <name type="scientific">Sordaria macrospora</name>
    <dbReference type="NCBI Taxonomy" id="5147"/>
    <lineage>
        <taxon>Eukaryota</taxon>
        <taxon>Fungi</taxon>
        <taxon>Dikarya</taxon>
        <taxon>Ascomycota</taxon>
        <taxon>Pezizomycotina</taxon>
        <taxon>Sordariomycetes</taxon>
        <taxon>Sordariomycetidae</taxon>
        <taxon>Sordariales</taxon>
        <taxon>Sordariaceae</taxon>
        <taxon>Sordaria</taxon>
    </lineage>
</organism>
<evidence type="ECO:0000256" key="4">
    <source>
        <dbReference type="ARBA" id="ARBA00023098"/>
    </source>
</evidence>
<evidence type="ECO:0000256" key="7">
    <source>
        <dbReference type="SAM" id="MobiDB-lite"/>
    </source>
</evidence>
<dbReference type="GO" id="GO:0016746">
    <property type="term" value="F:acyltransferase activity"/>
    <property type="evidence" value="ECO:0007669"/>
    <property type="project" value="UniProtKB-KW"/>
</dbReference>
<keyword evidence="1" id="KW-0808">Transferase</keyword>
<evidence type="ECO:0000313" key="9">
    <source>
        <dbReference type="EMBL" id="KAA8627972.1"/>
    </source>
</evidence>
<dbReference type="AlphaFoldDB" id="A0A8S8ZI19"/>
<keyword evidence="6" id="KW-0012">Acyltransferase</keyword>
<keyword evidence="2 8" id="KW-0812">Transmembrane</keyword>
<feature type="region of interest" description="Disordered" evidence="7">
    <location>
        <begin position="386"/>
        <end position="413"/>
    </location>
</feature>
<keyword evidence="3 8" id="KW-1133">Transmembrane helix</keyword>
<comment type="caution">
    <text evidence="9">The sequence shown here is derived from an EMBL/GenBank/DDBJ whole genome shotgun (WGS) entry which is preliminary data.</text>
</comment>
<evidence type="ECO:0000256" key="1">
    <source>
        <dbReference type="ARBA" id="ARBA00022679"/>
    </source>
</evidence>
<dbReference type="EMBL" id="NMPR01000218">
    <property type="protein sequence ID" value="KAA8627972.1"/>
    <property type="molecule type" value="Genomic_DNA"/>
</dbReference>
<dbReference type="Proteomes" id="UP000433876">
    <property type="component" value="Unassembled WGS sequence"/>
</dbReference>
<proteinExistence type="predicted"/>
<evidence type="ECO:0000256" key="6">
    <source>
        <dbReference type="ARBA" id="ARBA00023315"/>
    </source>
</evidence>
<evidence type="ECO:0000256" key="5">
    <source>
        <dbReference type="ARBA" id="ARBA00023136"/>
    </source>
</evidence>
<dbReference type="PANTHER" id="PTHR23063">
    <property type="entry name" value="PHOSPHOLIPID ACYLTRANSFERASE"/>
    <property type="match status" value="1"/>
</dbReference>
<sequence>MSADRSRKDPKVADSTLTPDVVVARFQTPRSGSPSSTNLNRNQLRLFRHLARGTTAVLQFLQTPTNFTLQNRSFDDSQRSQIASPVLVAIPPATILSTTNRRYSFHIHIPITQRHSYETTVTMEKFSQFRDRGSGISPFMPSPAPDASLPSRLFGPLIFLLRLPFFILYTTTYFLLLPLLPSPLRKLLLWGIFALTGTWWSDLQLDGVKRGSLSQQPPSRIPRAGTVIAANFTSPLDAVYLAAVWDCVFVQSFPNSQQVRKLSLWQAVTLALSPRQLTSAGDNEKLTTIAQLLKEYPTRAIAVFPECATTNGKGILPLSPSLLTVPSSAQIFPLSLRYTPVDDTTPVPGGVKVWWGFLWKLLARPTHCIRIRIGEGVVNTVGAANGVSSSHGEASGADLRRRGGENDGDLTAEEQRVLDKVAETLARLGRAKRVGLTVEDKKNFVKAWEKRRR</sequence>
<evidence type="ECO:0000256" key="3">
    <source>
        <dbReference type="ARBA" id="ARBA00022989"/>
    </source>
</evidence>
<protein>
    <recommendedName>
        <fullName evidence="11">Phospholipid/glycerol acyltransferase domain-containing protein</fullName>
    </recommendedName>
</protein>
<dbReference type="VEuPathDB" id="FungiDB:SMAC_02749"/>
<feature type="transmembrane region" description="Helical" evidence="8">
    <location>
        <begin position="159"/>
        <end position="181"/>
    </location>
</feature>
<dbReference type="PANTHER" id="PTHR23063:SF60">
    <property type="entry name" value="LYSOPHOSPHATIDIC ACID:OLEOYL-COA ACYLTRANSFERASE 1"/>
    <property type="match status" value="1"/>
</dbReference>
<reference evidence="9 10" key="1">
    <citation type="submission" date="2017-07" db="EMBL/GenBank/DDBJ databases">
        <title>Genome sequence of the Sordaria macrospora wild type strain R19027.</title>
        <authorList>
            <person name="Nowrousian M."/>
            <person name="Teichert I."/>
            <person name="Kueck U."/>
        </authorList>
    </citation>
    <scope>NUCLEOTIDE SEQUENCE [LARGE SCALE GENOMIC DNA]</scope>
    <source>
        <strain evidence="9 10">R19027</strain>
        <tissue evidence="9">Mycelium</tissue>
    </source>
</reference>
<evidence type="ECO:0000256" key="8">
    <source>
        <dbReference type="SAM" id="Phobius"/>
    </source>
</evidence>
<evidence type="ECO:0008006" key="11">
    <source>
        <dbReference type="Google" id="ProtNLM"/>
    </source>
</evidence>
<keyword evidence="5 8" id="KW-0472">Membrane</keyword>
<gene>
    <name evidence="9" type="ORF">SMACR_02749</name>
</gene>
<keyword evidence="4" id="KW-0443">Lipid metabolism</keyword>
<accession>A0A8S8ZI19</accession>
<evidence type="ECO:0000256" key="2">
    <source>
        <dbReference type="ARBA" id="ARBA00022692"/>
    </source>
</evidence>
<name>A0A8S8ZI19_SORMA</name>
<evidence type="ECO:0000313" key="10">
    <source>
        <dbReference type="Proteomes" id="UP000433876"/>
    </source>
</evidence>
<dbReference type="GO" id="GO:0006629">
    <property type="term" value="P:lipid metabolic process"/>
    <property type="evidence" value="ECO:0007669"/>
    <property type="project" value="UniProtKB-KW"/>
</dbReference>